<protein>
    <submittedName>
        <fullName evidence="1">Uncharacterized protein</fullName>
    </submittedName>
</protein>
<gene>
    <name evidence="1" type="primary">WDR49</name>
</gene>
<sequence>SGNYGICQISLSGLEPAHWRPLQLHAFLFTERVQASTVCVKRRIVRRSCPGSNSM</sequence>
<reference evidence="1" key="1">
    <citation type="submission" date="2016-05" db="EMBL/GenBank/DDBJ databases">
        <authorList>
            <person name="Lavstsen T."/>
            <person name="Jespersen J.S."/>
        </authorList>
    </citation>
    <scope>NUCLEOTIDE SEQUENCE</scope>
    <source>
        <tissue evidence="1">Brain</tissue>
    </source>
</reference>
<name>A0A1A8HNT7_9TELE</name>
<evidence type="ECO:0000313" key="1">
    <source>
        <dbReference type="EMBL" id="SBQ84289.1"/>
    </source>
</evidence>
<proteinExistence type="predicted"/>
<feature type="non-terminal residue" evidence="1">
    <location>
        <position position="55"/>
    </location>
</feature>
<reference evidence="1" key="2">
    <citation type="submission" date="2016-06" db="EMBL/GenBank/DDBJ databases">
        <title>The genome of a short-lived fish provides insights into sex chromosome evolution and the genetic control of aging.</title>
        <authorList>
            <person name="Reichwald K."/>
            <person name="Felder M."/>
            <person name="Petzold A."/>
            <person name="Koch P."/>
            <person name="Groth M."/>
            <person name="Platzer M."/>
        </authorList>
    </citation>
    <scope>NUCLEOTIDE SEQUENCE</scope>
    <source>
        <tissue evidence="1">Brain</tissue>
    </source>
</reference>
<accession>A0A1A8HNT7</accession>
<feature type="non-terminal residue" evidence="1">
    <location>
        <position position="1"/>
    </location>
</feature>
<organism evidence="1">
    <name type="scientific">Nothobranchius korthausae</name>
    <dbReference type="NCBI Taxonomy" id="1143690"/>
    <lineage>
        <taxon>Eukaryota</taxon>
        <taxon>Metazoa</taxon>
        <taxon>Chordata</taxon>
        <taxon>Craniata</taxon>
        <taxon>Vertebrata</taxon>
        <taxon>Euteleostomi</taxon>
        <taxon>Actinopterygii</taxon>
        <taxon>Neopterygii</taxon>
        <taxon>Teleostei</taxon>
        <taxon>Neoteleostei</taxon>
        <taxon>Acanthomorphata</taxon>
        <taxon>Ovalentaria</taxon>
        <taxon>Atherinomorphae</taxon>
        <taxon>Cyprinodontiformes</taxon>
        <taxon>Nothobranchiidae</taxon>
        <taxon>Nothobranchius</taxon>
    </lineage>
</organism>
<dbReference type="EMBL" id="HAEC01016068">
    <property type="protein sequence ID" value="SBQ84289.1"/>
    <property type="molecule type" value="Transcribed_RNA"/>
</dbReference>
<dbReference type="AlphaFoldDB" id="A0A1A8HNT7"/>